<accession>A0A1I7NQK2</accession>
<dbReference type="InterPro" id="IPR050109">
    <property type="entry name" value="HTH-type_TetR-like_transc_reg"/>
</dbReference>
<dbReference type="EMBL" id="FPCH01000003">
    <property type="protein sequence ID" value="SFV36905.1"/>
    <property type="molecule type" value="Genomic_DNA"/>
</dbReference>
<evidence type="ECO:0000256" key="2">
    <source>
        <dbReference type="ARBA" id="ARBA00023125"/>
    </source>
</evidence>
<dbReference type="InterPro" id="IPR036271">
    <property type="entry name" value="Tet_transcr_reg_TetR-rel_C_sf"/>
</dbReference>
<dbReference type="STRING" id="51670.SAMN04488557_2890"/>
<dbReference type="AlphaFoldDB" id="A0A1I7NQK2"/>
<dbReference type="InterPro" id="IPR009057">
    <property type="entry name" value="Homeodomain-like_sf"/>
</dbReference>
<dbReference type="InterPro" id="IPR001647">
    <property type="entry name" value="HTH_TetR"/>
</dbReference>
<dbReference type="PROSITE" id="PS50977">
    <property type="entry name" value="HTH_TETR_2"/>
    <property type="match status" value="1"/>
</dbReference>
<protein>
    <submittedName>
        <fullName evidence="6">DNA-binding transcriptional regulator, AcrR family</fullName>
    </submittedName>
</protein>
<dbReference type="GO" id="GO:0000976">
    <property type="term" value="F:transcription cis-regulatory region binding"/>
    <property type="evidence" value="ECO:0007669"/>
    <property type="project" value="TreeGrafter"/>
</dbReference>
<organism evidence="6 7">
    <name type="scientific">Hyphomicrobium facile</name>
    <dbReference type="NCBI Taxonomy" id="51670"/>
    <lineage>
        <taxon>Bacteria</taxon>
        <taxon>Pseudomonadati</taxon>
        <taxon>Pseudomonadota</taxon>
        <taxon>Alphaproteobacteria</taxon>
        <taxon>Hyphomicrobiales</taxon>
        <taxon>Hyphomicrobiaceae</taxon>
        <taxon>Hyphomicrobium</taxon>
    </lineage>
</organism>
<dbReference type="SUPFAM" id="SSF46689">
    <property type="entry name" value="Homeodomain-like"/>
    <property type="match status" value="1"/>
</dbReference>
<dbReference type="PROSITE" id="PS01081">
    <property type="entry name" value="HTH_TETR_1"/>
    <property type="match status" value="1"/>
</dbReference>
<dbReference type="OrthoDB" id="9802802at2"/>
<dbReference type="InterPro" id="IPR023772">
    <property type="entry name" value="DNA-bd_HTH_TetR-type_CS"/>
</dbReference>
<keyword evidence="2 4" id="KW-0238">DNA-binding</keyword>
<proteinExistence type="predicted"/>
<dbReference type="Pfam" id="PF00440">
    <property type="entry name" value="TetR_N"/>
    <property type="match status" value="1"/>
</dbReference>
<evidence type="ECO:0000256" key="4">
    <source>
        <dbReference type="PROSITE-ProRule" id="PRU00335"/>
    </source>
</evidence>
<dbReference type="RefSeq" id="WP_092868436.1">
    <property type="nucleotide sequence ID" value="NZ_FPCH01000003.1"/>
</dbReference>
<dbReference type="GO" id="GO:0003700">
    <property type="term" value="F:DNA-binding transcription factor activity"/>
    <property type="evidence" value="ECO:0007669"/>
    <property type="project" value="TreeGrafter"/>
</dbReference>
<evidence type="ECO:0000256" key="1">
    <source>
        <dbReference type="ARBA" id="ARBA00023015"/>
    </source>
</evidence>
<feature type="domain" description="HTH tetR-type" evidence="5">
    <location>
        <begin position="10"/>
        <end position="70"/>
    </location>
</feature>
<dbReference type="PANTHER" id="PTHR30055">
    <property type="entry name" value="HTH-TYPE TRANSCRIPTIONAL REGULATOR RUTR"/>
    <property type="match status" value="1"/>
</dbReference>
<evidence type="ECO:0000313" key="7">
    <source>
        <dbReference type="Proteomes" id="UP000199423"/>
    </source>
</evidence>
<reference evidence="7" key="1">
    <citation type="submission" date="2016-10" db="EMBL/GenBank/DDBJ databases">
        <authorList>
            <person name="Varghese N."/>
            <person name="Submissions S."/>
        </authorList>
    </citation>
    <scope>NUCLEOTIDE SEQUENCE [LARGE SCALE GENOMIC DNA]</scope>
    <source>
        <strain evidence="7">DSM 1565</strain>
    </source>
</reference>
<keyword evidence="7" id="KW-1185">Reference proteome</keyword>
<dbReference type="PRINTS" id="PR00455">
    <property type="entry name" value="HTHTETR"/>
</dbReference>
<dbReference type="SUPFAM" id="SSF48498">
    <property type="entry name" value="Tetracyclin repressor-like, C-terminal domain"/>
    <property type="match status" value="1"/>
</dbReference>
<dbReference type="Gene3D" id="1.10.357.10">
    <property type="entry name" value="Tetracycline Repressor, domain 2"/>
    <property type="match status" value="1"/>
</dbReference>
<feature type="DNA-binding region" description="H-T-H motif" evidence="4">
    <location>
        <begin position="33"/>
        <end position="52"/>
    </location>
</feature>
<dbReference type="PANTHER" id="PTHR30055:SF234">
    <property type="entry name" value="HTH-TYPE TRANSCRIPTIONAL REGULATOR BETI"/>
    <property type="match status" value="1"/>
</dbReference>
<sequence length="213" mass="24000">MPKLKPDTQRARREHILDAALTCFARGGFHATTMQTICREAGVSPGALYVYFDSKEALIAGLCERDRAEFAERFASLATAPDFLEALNAIGQHYFIDEGAEKQRFVIEMGIEATRNPRIAEIFMSVDQFCSDNFEALFRRLQEEGRIAPRTDIQTLVKVFNVIGDGMFWRRAIHPTADMRAVLPVMIDLIGTLLNPVEPKPSHSKVSAREARR</sequence>
<gene>
    <name evidence="6" type="ORF">SAMN04488557_2890</name>
</gene>
<keyword evidence="3" id="KW-0804">Transcription</keyword>
<evidence type="ECO:0000256" key="3">
    <source>
        <dbReference type="ARBA" id="ARBA00023163"/>
    </source>
</evidence>
<evidence type="ECO:0000259" key="5">
    <source>
        <dbReference type="PROSITE" id="PS50977"/>
    </source>
</evidence>
<dbReference type="Proteomes" id="UP000199423">
    <property type="component" value="Unassembled WGS sequence"/>
</dbReference>
<keyword evidence="1" id="KW-0805">Transcription regulation</keyword>
<name>A0A1I7NQK2_9HYPH</name>
<evidence type="ECO:0000313" key="6">
    <source>
        <dbReference type="EMBL" id="SFV36905.1"/>
    </source>
</evidence>